<feature type="domain" description="PpiC" evidence="1">
    <location>
        <begin position="110"/>
        <end position="235"/>
    </location>
</feature>
<organism evidence="2 3">
    <name type="scientific">Sandarakinorhabdus glacialis</name>
    <dbReference type="NCBI Taxonomy" id="1614636"/>
    <lineage>
        <taxon>Bacteria</taxon>
        <taxon>Pseudomonadati</taxon>
        <taxon>Pseudomonadota</taxon>
        <taxon>Alphaproteobacteria</taxon>
        <taxon>Sphingomonadales</taxon>
        <taxon>Sphingosinicellaceae</taxon>
        <taxon>Sandarakinorhabdus</taxon>
    </lineage>
</organism>
<proteinExistence type="predicted"/>
<dbReference type="Pfam" id="PF13145">
    <property type="entry name" value="Rotamase_2"/>
    <property type="match status" value="1"/>
</dbReference>
<evidence type="ECO:0000313" key="3">
    <source>
        <dbReference type="Proteomes" id="UP000635071"/>
    </source>
</evidence>
<accession>A0A916ZR05</accession>
<reference evidence="2" key="1">
    <citation type="journal article" date="2014" name="Int. J. Syst. Evol. Microbiol.">
        <title>Complete genome sequence of Corynebacterium casei LMG S-19264T (=DSM 44701T), isolated from a smear-ripened cheese.</title>
        <authorList>
            <consortium name="US DOE Joint Genome Institute (JGI-PGF)"/>
            <person name="Walter F."/>
            <person name="Albersmeier A."/>
            <person name="Kalinowski J."/>
            <person name="Ruckert C."/>
        </authorList>
    </citation>
    <scope>NUCLEOTIDE SEQUENCE</scope>
    <source>
        <strain evidence="2">CGMCC 1.15519</strain>
    </source>
</reference>
<dbReference type="EMBL" id="BMJM01000003">
    <property type="protein sequence ID" value="GGE07210.1"/>
    <property type="molecule type" value="Genomic_DNA"/>
</dbReference>
<keyword evidence="3" id="KW-1185">Reference proteome</keyword>
<name>A0A916ZR05_9SPHN</name>
<reference evidence="2" key="2">
    <citation type="submission" date="2020-09" db="EMBL/GenBank/DDBJ databases">
        <authorList>
            <person name="Sun Q."/>
            <person name="Zhou Y."/>
        </authorList>
    </citation>
    <scope>NUCLEOTIDE SEQUENCE</scope>
    <source>
        <strain evidence="2">CGMCC 1.15519</strain>
    </source>
</reference>
<dbReference type="GO" id="GO:0003755">
    <property type="term" value="F:peptidyl-prolyl cis-trans isomerase activity"/>
    <property type="evidence" value="ECO:0007669"/>
    <property type="project" value="InterPro"/>
</dbReference>
<gene>
    <name evidence="2" type="ORF">GCM10011529_12020</name>
</gene>
<protein>
    <recommendedName>
        <fullName evidence="1">PpiC domain-containing protein</fullName>
    </recommendedName>
</protein>
<dbReference type="AlphaFoldDB" id="A0A916ZR05"/>
<dbReference type="RefSeq" id="WP_188762022.1">
    <property type="nucleotide sequence ID" value="NZ_BMJM01000003.1"/>
</dbReference>
<dbReference type="InterPro" id="IPR000297">
    <property type="entry name" value="PPIase_PpiC"/>
</dbReference>
<dbReference type="Proteomes" id="UP000635071">
    <property type="component" value="Unassembled WGS sequence"/>
</dbReference>
<evidence type="ECO:0000313" key="2">
    <source>
        <dbReference type="EMBL" id="GGE07210.1"/>
    </source>
</evidence>
<sequence length="267" mass="29620">MTARRLLRDPLAIFLALGAALFLGWWALGRSHNTIEISAAVQQSLVADYRMMTGREPDAAQRRKLVKDYVADEILFREAIERGMHLTDRTTKARLVDRLRFLIAGAPQTPSEADQLDFYSEHGDLYRAEPQITLDQVFFTALPVSKEGPPAPDAILAALNRGDRIDGDDFWMGKRFPNYGESMLRGMFGAPVLAAARKAPIGTWVGPYPSARGVHYLRVAARNPPALMRYTDVRDQVRQDMAAAQSSGAVDAAITRMEAKYAVDIKG</sequence>
<evidence type="ECO:0000259" key="1">
    <source>
        <dbReference type="Pfam" id="PF13145"/>
    </source>
</evidence>
<comment type="caution">
    <text evidence="2">The sequence shown here is derived from an EMBL/GenBank/DDBJ whole genome shotgun (WGS) entry which is preliminary data.</text>
</comment>